<feature type="domain" description="Xylanase inhibitor C-terminal" evidence="3">
    <location>
        <begin position="187"/>
        <end position="294"/>
    </location>
</feature>
<dbReference type="EMBL" id="JABTTQ020000013">
    <property type="protein sequence ID" value="KAK6142360.1"/>
    <property type="molecule type" value="Genomic_DNA"/>
</dbReference>
<sequence>MVSKSLLLVEYFYLFIYGFLALSNSNSNTLIHSVLDQEEVDDGCDEVKHEDFKVDPTTVLSLKHRSSRKDTRAKDLVLESTTKDLKRIQALHSRIVERKTAYHFKNYRCFRTWEGALSFSSQLESLFGDSFSYCLLGRNSNVSSKLIFGEDKDLLSRPGLNFTTLVGRKEKHVDTFYYVQIKSVIVGGAYKIIKEAFAKKVKGYPVIKDFGVLDCCYNVSGVDKLEFPSFALVFGDGAVWNFPIENYFIKLESGNMFCLAILGTPCSGLTIIGNYPQQNFHIMYDTKRSRLGFAQTKSADIYHL</sequence>
<evidence type="ECO:0000256" key="2">
    <source>
        <dbReference type="ARBA" id="ARBA00022801"/>
    </source>
</evidence>
<dbReference type="PANTHER" id="PTHR47967">
    <property type="entry name" value="OS07G0603500 PROTEIN-RELATED"/>
    <property type="match status" value="1"/>
</dbReference>
<evidence type="ECO:0000259" key="3">
    <source>
        <dbReference type="Pfam" id="PF14541"/>
    </source>
</evidence>
<evidence type="ECO:0000313" key="5">
    <source>
        <dbReference type="Proteomes" id="UP001318860"/>
    </source>
</evidence>
<keyword evidence="5" id="KW-1185">Reference proteome</keyword>
<evidence type="ECO:0000256" key="1">
    <source>
        <dbReference type="ARBA" id="ARBA00022670"/>
    </source>
</evidence>
<dbReference type="Pfam" id="PF14541">
    <property type="entry name" value="TAXi_C"/>
    <property type="match status" value="1"/>
</dbReference>
<dbReference type="InterPro" id="IPR021109">
    <property type="entry name" value="Peptidase_aspartic_dom_sf"/>
</dbReference>
<name>A0ABR0W824_REHGL</name>
<organism evidence="4 5">
    <name type="scientific">Rehmannia glutinosa</name>
    <name type="common">Chinese foxglove</name>
    <dbReference type="NCBI Taxonomy" id="99300"/>
    <lineage>
        <taxon>Eukaryota</taxon>
        <taxon>Viridiplantae</taxon>
        <taxon>Streptophyta</taxon>
        <taxon>Embryophyta</taxon>
        <taxon>Tracheophyta</taxon>
        <taxon>Spermatophyta</taxon>
        <taxon>Magnoliopsida</taxon>
        <taxon>eudicotyledons</taxon>
        <taxon>Gunneridae</taxon>
        <taxon>Pentapetalae</taxon>
        <taxon>asterids</taxon>
        <taxon>lamiids</taxon>
        <taxon>Lamiales</taxon>
        <taxon>Orobanchaceae</taxon>
        <taxon>Rehmannieae</taxon>
        <taxon>Rehmannia</taxon>
    </lineage>
</organism>
<keyword evidence="2" id="KW-0378">Hydrolase</keyword>
<dbReference type="Proteomes" id="UP001318860">
    <property type="component" value="Unassembled WGS sequence"/>
</dbReference>
<proteinExistence type="predicted"/>
<evidence type="ECO:0000313" key="4">
    <source>
        <dbReference type="EMBL" id="KAK6142360.1"/>
    </source>
</evidence>
<comment type="caution">
    <text evidence="4">The sequence shown here is derived from an EMBL/GenBank/DDBJ whole genome shotgun (WGS) entry which is preliminary data.</text>
</comment>
<dbReference type="InterPro" id="IPR032799">
    <property type="entry name" value="TAXi_C"/>
</dbReference>
<dbReference type="SUPFAM" id="SSF50630">
    <property type="entry name" value="Acid proteases"/>
    <property type="match status" value="1"/>
</dbReference>
<gene>
    <name evidence="4" type="ORF">DH2020_022708</name>
</gene>
<accession>A0ABR0W824</accession>
<keyword evidence="1" id="KW-0645">Protease</keyword>
<reference evidence="4 5" key="1">
    <citation type="journal article" date="2021" name="Comput. Struct. Biotechnol. J.">
        <title>De novo genome assembly of the potent medicinal plant Rehmannia glutinosa using nanopore technology.</title>
        <authorList>
            <person name="Ma L."/>
            <person name="Dong C."/>
            <person name="Song C."/>
            <person name="Wang X."/>
            <person name="Zheng X."/>
            <person name="Niu Y."/>
            <person name="Chen S."/>
            <person name="Feng W."/>
        </authorList>
    </citation>
    <scope>NUCLEOTIDE SEQUENCE [LARGE SCALE GENOMIC DNA]</scope>
    <source>
        <strain evidence="4">DH-2019</strain>
    </source>
</reference>
<dbReference type="PANTHER" id="PTHR47967:SF28">
    <property type="entry name" value="ASPARTYL PROTEASE FAMILY PROTEIN 2-LIKE"/>
    <property type="match status" value="1"/>
</dbReference>
<protein>
    <recommendedName>
        <fullName evidence="3">Xylanase inhibitor C-terminal domain-containing protein</fullName>
    </recommendedName>
</protein>
<dbReference type="InterPro" id="IPR051708">
    <property type="entry name" value="Plant_Aspart_Prot_A1"/>
</dbReference>
<dbReference type="Gene3D" id="2.40.70.10">
    <property type="entry name" value="Acid Proteases"/>
    <property type="match status" value="1"/>
</dbReference>